<evidence type="ECO:0000256" key="6">
    <source>
        <dbReference type="RuleBase" id="RU362030"/>
    </source>
</evidence>
<comment type="caution">
    <text evidence="7">The sequence shown here is derived from an EMBL/GenBank/DDBJ whole genome shotgun (WGS) entry which is preliminary data.</text>
</comment>
<evidence type="ECO:0000256" key="5">
    <source>
        <dbReference type="ARBA" id="ARBA00022691"/>
    </source>
</evidence>
<comment type="similarity">
    <text evidence="2 6">Belongs to the UPF0677 family.</text>
</comment>
<evidence type="ECO:0000256" key="4">
    <source>
        <dbReference type="ARBA" id="ARBA00022679"/>
    </source>
</evidence>
<sequence length="287" mass="30726">MENGRLSQTAVSAAAARAAHLLVDGEPHIFRDTLAATLLDGLADEMIGYHRTHGDHIILAGTRAITTARGRYTEDRVARLGSPARYVILGAGLDTFAYRTPREAGVQVVEIDHPATQKGKLALLESAGIPVPENVTFVPADFESAPFTGLSPSPLPTLVSWLGVSVYLTREAIEATLAAVAALGPGTQFIMEYMLPAGLRDSTGNSYADIATQAVSDRGEPYATFLTPEEVADLLTGQGFEVLEQTSMREAVPAALWTRDDALRPFAFTHLVHATTTPSSRSRTGRR</sequence>
<dbReference type="Gene3D" id="3.40.50.150">
    <property type="entry name" value="Vaccinia Virus protein VP39"/>
    <property type="match status" value="1"/>
</dbReference>
<dbReference type="NCBIfam" id="TIGR00027">
    <property type="entry name" value="mthyl_TIGR00027"/>
    <property type="match status" value="1"/>
</dbReference>
<keyword evidence="8" id="KW-1185">Reference proteome</keyword>
<keyword evidence="3 6" id="KW-0489">Methyltransferase</keyword>
<dbReference type="PANTHER" id="PTHR43619:SF2">
    <property type="entry name" value="S-ADENOSYL-L-METHIONINE-DEPENDENT METHYLTRANSFERASES SUPERFAMILY PROTEIN"/>
    <property type="match status" value="1"/>
</dbReference>
<evidence type="ECO:0000256" key="1">
    <source>
        <dbReference type="ARBA" id="ARBA00003907"/>
    </source>
</evidence>
<dbReference type="InterPro" id="IPR029063">
    <property type="entry name" value="SAM-dependent_MTases_sf"/>
</dbReference>
<name>A0ABW0ZN11_9ACTN</name>
<dbReference type="InterPro" id="IPR007213">
    <property type="entry name" value="Ppm1/Ppm2/Tcmp"/>
</dbReference>
<dbReference type="GO" id="GO:0032259">
    <property type="term" value="P:methylation"/>
    <property type="evidence" value="ECO:0007669"/>
    <property type="project" value="UniProtKB-KW"/>
</dbReference>
<dbReference type="GO" id="GO:0008168">
    <property type="term" value="F:methyltransferase activity"/>
    <property type="evidence" value="ECO:0007669"/>
    <property type="project" value="UniProtKB-KW"/>
</dbReference>
<keyword evidence="4" id="KW-0808">Transferase</keyword>
<dbReference type="InterPro" id="IPR011610">
    <property type="entry name" value="SAM_mthyl_Trfase_ML2640-like"/>
</dbReference>
<dbReference type="PANTHER" id="PTHR43619">
    <property type="entry name" value="S-ADENOSYL-L-METHIONINE-DEPENDENT METHYLTRANSFERASE YKTD-RELATED"/>
    <property type="match status" value="1"/>
</dbReference>
<dbReference type="Pfam" id="PF04072">
    <property type="entry name" value="LCM"/>
    <property type="match status" value="1"/>
</dbReference>
<dbReference type="EMBL" id="JBHSON010000001">
    <property type="protein sequence ID" value="MFC5744137.1"/>
    <property type="molecule type" value="Genomic_DNA"/>
</dbReference>
<protein>
    <recommendedName>
        <fullName evidence="6">S-adenosyl-L-methionine-dependent methyltransferase</fullName>
        <ecNumber evidence="6">2.1.1.-</ecNumber>
    </recommendedName>
</protein>
<keyword evidence="5 6" id="KW-0949">S-adenosyl-L-methionine</keyword>
<organism evidence="7 8">
    <name type="scientific">Actinomadura rugatobispora</name>
    <dbReference type="NCBI Taxonomy" id="1994"/>
    <lineage>
        <taxon>Bacteria</taxon>
        <taxon>Bacillati</taxon>
        <taxon>Actinomycetota</taxon>
        <taxon>Actinomycetes</taxon>
        <taxon>Streptosporangiales</taxon>
        <taxon>Thermomonosporaceae</taxon>
        <taxon>Actinomadura</taxon>
    </lineage>
</organism>
<evidence type="ECO:0000256" key="2">
    <source>
        <dbReference type="ARBA" id="ARBA00008138"/>
    </source>
</evidence>
<reference evidence="8" key="1">
    <citation type="journal article" date="2019" name="Int. J. Syst. Evol. Microbiol.">
        <title>The Global Catalogue of Microorganisms (GCM) 10K type strain sequencing project: providing services to taxonomists for standard genome sequencing and annotation.</title>
        <authorList>
            <consortium name="The Broad Institute Genomics Platform"/>
            <consortium name="The Broad Institute Genome Sequencing Center for Infectious Disease"/>
            <person name="Wu L."/>
            <person name="Ma J."/>
        </authorList>
    </citation>
    <scope>NUCLEOTIDE SEQUENCE [LARGE SCALE GENOMIC DNA]</scope>
    <source>
        <strain evidence="8">KCTC 42087</strain>
    </source>
</reference>
<evidence type="ECO:0000256" key="3">
    <source>
        <dbReference type="ARBA" id="ARBA00022603"/>
    </source>
</evidence>
<accession>A0ABW0ZN11</accession>
<dbReference type="SUPFAM" id="SSF53335">
    <property type="entry name" value="S-adenosyl-L-methionine-dependent methyltransferases"/>
    <property type="match status" value="1"/>
</dbReference>
<dbReference type="Proteomes" id="UP001596074">
    <property type="component" value="Unassembled WGS sequence"/>
</dbReference>
<evidence type="ECO:0000313" key="8">
    <source>
        <dbReference type="Proteomes" id="UP001596074"/>
    </source>
</evidence>
<dbReference type="RefSeq" id="WP_378279020.1">
    <property type="nucleotide sequence ID" value="NZ_JBHSON010000001.1"/>
</dbReference>
<evidence type="ECO:0000313" key="7">
    <source>
        <dbReference type="EMBL" id="MFC5744137.1"/>
    </source>
</evidence>
<dbReference type="EC" id="2.1.1.-" evidence="6"/>
<gene>
    <name evidence="7" type="ORF">ACFPZN_00770</name>
</gene>
<comment type="function">
    <text evidence="1 6">Exhibits S-adenosyl-L-methionine-dependent methyltransferase activity.</text>
</comment>
<proteinExistence type="inferred from homology"/>